<sequence length="45" mass="5189">MKITSKKNISLERDYGAQIMQIILSTKIISLCQTKKRHSTHSIIM</sequence>
<dbReference type="EMBL" id="GGEC01091270">
    <property type="protein sequence ID" value="MBX71754.1"/>
    <property type="molecule type" value="Transcribed_RNA"/>
</dbReference>
<dbReference type="AlphaFoldDB" id="A0A2P2QY07"/>
<accession>A0A2P2QY07</accession>
<reference evidence="1" key="1">
    <citation type="submission" date="2018-02" db="EMBL/GenBank/DDBJ databases">
        <title>Rhizophora mucronata_Transcriptome.</title>
        <authorList>
            <person name="Meera S.P."/>
            <person name="Sreeshan A."/>
            <person name="Augustine A."/>
        </authorList>
    </citation>
    <scope>NUCLEOTIDE SEQUENCE</scope>
    <source>
        <tissue evidence="1">Leaf</tissue>
    </source>
</reference>
<evidence type="ECO:0000313" key="1">
    <source>
        <dbReference type="EMBL" id="MBX71754.1"/>
    </source>
</evidence>
<organism evidence="1">
    <name type="scientific">Rhizophora mucronata</name>
    <name type="common">Asiatic mangrove</name>
    <dbReference type="NCBI Taxonomy" id="61149"/>
    <lineage>
        <taxon>Eukaryota</taxon>
        <taxon>Viridiplantae</taxon>
        <taxon>Streptophyta</taxon>
        <taxon>Embryophyta</taxon>
        <taxon>Tracheophyta</taxon>
        <taxon>Spermatophyta</taxon>
        <taxon>Magnoliopsida</taxon>
        <taxon>eudicotyledons</taxon>
        <taxon>Gunneridae</taxon>
        <taxon>Pentapetalae</taxon>
        <taxon>rosids</taxon>
        <taxon>fabids</taxon>
        <taxon>Malpighiales</taxon>
        <taxon>Rhizophoraceae</taxon>
        <taxon>Rhizophora</taxon>
    </lineage>
</organism>
<proteinExistence type="predicted"/>
<protein>
    <submittedName>
        <fullName evidence="1">Uncharacterized protein</fullName>
    </submittedName>
</protein>
<name>A0A2P2QY07_RHIMU</name>